<organism evidence="8 9">
    <name type="scientific">Chryseobacterium suipulveris</name>
    <dbReference type="NCBI Taxonomy" id="2929800"/>
    <lineage>
        <taxon>Bacteria</taxon>
        <taxon>Pseudomonadati</taxon>
        <taxon>Bacteroidota</taxon>
        <taxon>Flavobacteriia</taxon>
        <taxon>Flavobacteriales</taxon>
        <taxon>Weeksellaceae</taxon>
        <taxon>Chryseobacterium group</taxon>
        <taxon>Chryseobacterium</taxon>
    </lineage>
</organism>
<dbReference type="SUPFAM" id="SSF88946">
    <property type="entry name" value="Sigma2 domain of RNA polymerase sigma factors"/>
    <property type="match status" value="1"/>
</dbReference>
<dbReference type="PANTHER" id="PTHR43133:SF8">
    <property type="entry name" value="RNA POLYMERASE SIGMA FACTOR HI_1459-RELATED"/>
    <property type="match status" value="1"/>
</dbReference>
<feature type="domain" description="RNA polymerase sigma factor 70 region 4 type 2" evidence="7">
    <location>
        <begin position="132"/>
        <end position="171"/>
    </location>
</feature>
<keyword evidence="5" id="KW-0804">Transcription</keyword>
<dbReference type="Gene3D" id="1.10.1740.10">
    <property type="match status" value="1"/>
</dbReference>
<dbReference type="NCBIfam" id="TIGR02937">
    <property type="entry name" value="sigma70-ECF"/>
    <property type="match status" value="1"/>
</dbReference>
<dbReference type="InterPro" id="IPR014284">
    <property type="entry name" value="RNA_pol_sigma-70_dom"/>
</dbReference>
<evidence type="ECO:0000256" key="2">
    <source>
        <dbReference type="ARBA" id="ARBA00023015"/>
    </source>
</evidence>
<dbReference type="Pfam" id="PF04542">
    <property type="entry name" value="Sigma70_r2"/>
    <property type="match status" value="1"/>
</dbReference>
<dbReference type="InterPro" id="IPR013325">
    <property type="entry name" value="RNA_pol_sigma_r2"/>
</dbReference>
<dbReference type="RefSeq" id="WP_243548775.1">
    <property type="nucleotide sequence ID" value="NZ_CP094532.1"/>
</dbReference>
<dbReference type="InterPro" id="IPR039425">
    <property type="entry name" value="RNA_pol_sigma-70-like"/>
</dbReference>
<evidence type="ECO:0000256" key="3">
    <source>
        <dbReference type="ARBA" id="ARBA00023082"/>
    </source>
</evidence>
<keyword evidence="2" id="KW-0805">Transcription regulation</keyword>
<keyword evidence="3" id="KW-0731">Sigma factor</keyword>
<evidence type="ECO:0000259" key="6">
    <source>
        <dbReference type="Pfam" id="PF04542"/>
    </source>
</evidence>
<evidence type="ECO:0000313" key="9">
    <source>
        <dbReference type="Proteomes" id="UP000831460"/>
    </source>
</evidence>
<comment type="similarity">
    <text evidence="1">Belongs to the sigma-70 factor family. ECF subfamily.</text>
</comment>
<dbReference type="Gene3D" id="1.10.10.10">
    <property type="entry name" value="Winged helix-like DNA-binding domain superfamily/Winged helix DNA-binding domain"/>
    <property type="match status" value="1"/>
</dbReference>
<dbReference type="InterPro" id="IPR013324">
    <property type="entry name" value="RNA_pol_sigma_r3/r4-like"/>
</dbReference>
<name>A0ABY4BSK2_9FLAO</name>
<sequence>MNTYTDSRLISLFTNGDEKALSVLIERHQNDLFSFIYYKLMDEDMANDIFQDTFMKIIATLKEGRYNEEGKFILWAKRIAHNLIIDHFRLKAKHNKVSESSYDNEEFSIFDLISSKEENIEEQLVSKQIYDDLTKMLKYLPENQQEVIKLRFYDGLSFKEIAEQTDTSINTTLGRVRYALINLRKIMSDHKIILTR</sequence>
<evidence type="ECO:0000256" key="4">
    <source>
        <dbReference type="ARBA" id="ARBA00023125"/>
    </source>
</evidence>
<gene>
    <name evidence="8" type="ORF">MTP09_12970</name>
</gene>
<dbReference type="EMBL" id="CP094532">
    <property type="protein sequence ID" value="UOE40801.1"/>
    <property type="molecule type" value="Genomic_DNA"/>
</dbReference>
<dbReference type="SUPFAM" id="SSF88659">
    <property type="entry name" value="Sigma3 and sigma4 domains of RNA polymerase sigma factors"/>
    <property type="match status" value="1"/>
</dbReference>
<evidence type="ECO:0000256" key="5">
    <source>
        <dbReference type="ARBA" id="ARBA00023163"/>
    </source>
</evidence>
<dbReference type="InterPro" id="IPR007627">
    <property type="entry name" value="RNA_pol_sigma70_r2"/>
</dbReference>
<protein>
    <submittedName>
        <fullName evidence="8">Sigma-70 family RNA polymerase sigma factor</fullName>
    </submittedName>
</protein>
<dbReference type="InterPro" id="IPR013249">
    <property type="entry name" value="RNA_pol_sigma70_r4_t2"/>
</dbReference>
<dbReference type="Pfam" id="PF08281">
    <property type="entry name" value="Sigma70_r4_2"/>
    <property type="match status" value="1"/>
</dbReference>
<evidence type="ECO:0000313" key="8">
    <source>
        <dbReference type="EMBL" id="UOE40801.1"/>
    </source>
</evidence>
<feature type="domain" description="RNA polymerase sigma-70 region 2" evidence="6">
    <location>
        <begin position="24"/>
        <end position="91"/>
    </location>
</feature>
<accession>A0ABY4BSK2</accession>
<keyword evidence="9" id="KW-1185">Reference proteome</keyword>
<dbReference type="PANTHER" id="PTHR43133">
    <property type="entry name" value="RNA POLYMERASE ECF-TYPE SIGMA FACTO"/>
    <property type="match status" value="1"/>
</dbReference>
<dbReference type="CDD" id="cd06171">
    <property type="entry name" value="Sigma70_r4"/>
    <property type="match status" value="1"/>
</dbReference>
<dbReference type="InterPro" id="IPR036388">
    <property type="entry name" value="WH-like_DNA-bd_sf"/>
</dbReference>
<proteinExistence type="inferred from homology"/>
<evidence type="ECO:0000256" key="1">
    <source>
        <dbReference type="ARBA" id="ARBA00010641"/>
    </source>
</evidence>
<dbReference type="Proteomes" id="UP000831460">
    <property type="component" value="Chromosome"/>
</dbReference>
<evidence type="ECO:0000259" key="7">
    <source>
        <dbReference type="Pfam" id="PF08281"/>
    </source>
</evidence>
<keyword evidence="4" id="KW-0238">DNA-binding</keyword>
<reference evidence="8 9" key="1">
    <citation type="submission" date="2022-03" db="EMBL/GenBank/DDBJ databases">
        <title>Chryseobacterium sp. isolated from particulate matters in swine house.</title>
        <authorList>
            <person name="Won M."/>
            <person name="Kim S.-J."/>
            <person name="Kwon S.-W."/>
        </authorList>
    </citation>
    <scope>NUCLEOTIDE SEQUENCE [LARGE SCALE GENOMIC DNA]</scope>
    <source>
        <strain evidence="8 9">SC2-2</strain>
    </source>
</reference>